<dbReference type="AlphaFoldDB" id="A0A1I0AZ57"/>
<dbReference type="Pfam" id="PF00480">
    <property type="entry name" value="ROK"/>
    <property type="match status" value="1"/>
</dbReference>
<reference evidence="2 3" key="1">
    <citation type="submission" date="2016-10" db="EMBL/GenBank/DDBJ databases">
        <authorList>
            <person name="de Groot N.N."/>
        </authorList>
    </citation>
    <scope>NUCLEOTIDE SEQUENCE [LARGE SCALE GENOMIC DNA]</scope>
    <source>
        <strain evidence="2 3">DSM 18979</strain>
    </source>
</reference>
<dbReference type="PANTHER" id="PTHR18964">
    <property type="entry name" value="ROK (REPRESSOR, ORF, KINASE) FAMILY"/>
    <property type="match status" value="1"/>
</dbReference>
<comment type="similarity">
    <text evidence="1">Belongs to the ROK (NagC/XylR) family.</text>
</comment>
<keyword evidence="3" id="KW-1185">Reference proteome</keyword>
<evidence type="ECO:0000313" key="2">
    <source>
        <dbReference type="EMBL" id="SES99833.1"/>
    </source>
</evidence>
<evidence type="ECO:0000256" key="1">
    <source>
        <dbReference type="ARBA" id="ARBA00006479"/>
    </source>
</evidence>
<protein>
    <submittedName>
        <fullName evidence="2">Glucokinase</fullName>
    </submittedName>
</protein>
<keyword evidence="2" id="KW-0808">Transferase</keyword>
<sequence>MIVLGFDIGGTKSAVLLAEVSNDQIHFFDRKEIKTTKNWKQMLEHLIVEGKNILKTNGKEDNDFKIGVSCGGPLDNKNGIIQSPPNLPGWHHVPILHYIHEKLGVWGKLQNDADACALAEWKYGAGKGYENLIFLTFGTGLGAGLIFNGKLYTGANNMAGEVGHIPLQDDGPIGYGKPGSFEGFCSGGGIAEIAKLKAKGLEAQGIKASFVKEKINNITTKDVAESAEAGNRDALEVFKISGKYFGRGLSILIDILNPEIIIVGSIYVRAGKFLKEEMYKEIEVQALESSRKAVKIVPAELGEKIGDYGAVVTALL</sequence>
<dbReference type="PANTHER" id="PTHR18964:SF149">
    <property type="entry name" value="BIFUNCTIONAL UDP-N-ACETYLGLUCOSAMINE 2-EPIMERASE_N-ACETYLMANNOSAMINE KINASE"/>
    <property type="match status" value="1"/>
</dbReference>
<proteinExistence type="inferred from homology"/>
<dbReference type="SUPFAM" id="SSF53067">
    <property type="entry name" value="Actin-like ATPase domain"/>
    <property type="match status" value="1"/>
</dbReference>
<dbReference type="OrthoDB" id="9810372at2"/>
<dbReference type="Proteomes" id="UP000199568">
    <property type="component" value="Unassembled WGS sequence"/>
</dbReference>
<organism evidence="2 3">
    <name type="scientific">Natronincola peptidivorans</name>
    <dbReference type="NCBI Taxonomy" id="426128"/>
    <lineage>
        <taxon>Bacteria</taxon>
        <taxon>Bacillati</taxon>
        <taxon>Bacillota</taxon>
        <taxon>Clostridia</taxon>
        <taxon>Peptostreptococcales</taxon>
        <taxon>Natronincolaceae</taxon>
        <taxon>Natronincola</taxon>
    </lineage>
</organism>
<dbReference type="CDD" id="cd23763">
    <property type="entry name" value="ASKHA_ATPase_ROK"/>
    <property type="match status" value="1"/>
</dbReference>
<accession>A0A1I0AZ57</accession>
<evidence type="ECO:0000313" key="3">
    <source>
        <dbReference type="Proteomes" id="UP000199568"/>
    </source>
</evidence>
<dbReference type="InterPro" id="IPR000600">
    <property type="entry name" value="ROK"/>
</dbReference>
<keyword evidence="2" id="KW-0418">Kinase</keyword>
<dbReference type="STRING" id="426128.SAMN05660297_01145"/>
<gene>
    <name evidence="2" type="ORF">SAMN05660297_01145</name>
</gene>
<dbReference type="InterPro" id="IPR043129">
    <property type="entry name" value="ATPase_NBD"/>
</dbReference>
<dbReference type="EMBL" id="FOHU01000003">
    <property type="protein sequence ID" value="SES99833.1"/>
    <property type="molecule type" value="Genomic_DNA"/>
</dbReference>
<dbReference type="Gene3D" id="3.30.420.40">
    <property type="match status" value="2"/>
</dbReference>
<dbReference type="GO" id="GO:0016301">
    <property type="term" value="F:kinase activity"/>
    <property type="evidence" value="ECO:0007669"/>
    <property type="project" value="UniProtKB-KW"/>
</dbReference>
<dbReference type="RefSeq" id="WP_090440618.1">
    <property type="nucleotide sequence ID" value="NZ_FOHU01000003.1"/>
</dbReference>
<name>A0A1I0AZ57_9FIRM</name>